<dbReference type="Proteomes" id="UP001497623">
    <property type="component" value="Unassembled WGS sequence"/>
</dbReference>
<dbReference type="PROSITE" id="PS51406">
    <property type="entry name" value="FIBRINOGEN_C_2"/>
    <property type="match status" value="1"/>
</dbReference>
<proteinExistence type="predicted"/>
<evidence type="ECO:0000256" key="2">
    <source>
        <dbReference type="SAM" id="MobiDB-lite"/>
    </source>
</evidence>
<comment type="caution">
    <text evidence="4">The sequence shown here is derived from an EMBL/GenBank/DDBJ whole genome shotgun (WGS) entry which is preliminary data.</text>
</comment>
<sequence>MEVRFSLIENKQSETIGRGSTHECSLALADIQQLSAVLENQKEGREDECKQSQDHATEQMSRLVTPKITSSGNSTDRFPDNTTIGILTNSLSEMQTTLEELKEKVEDLVSPGVDVDLELVPSDNTTTVNDLDQCRNMVESLQVKVDELNASRQQLQLSGRDIVSSDAVTSKTETYNYKIKPNDCHDIYLQGERQDGVYKIYPDWNNTQYVRVWCEFDVGSEVGWTIILARMPTINPVNFSRGWDDYKAGFGDAQYEYWIGLVMLHQTRLCRQ</sequence>
<accession>A0AAV2S2C8</accession>
<evidence type="ECO:0000259" key="3">
    <source>
        <dbReference type="PROSITE" id="PS51406"/>
    </source>
</evidence>
<keyword evidence="1" id="KW-0175">Coiled coil</keyword>
<keyword evidence="5" id="KW-1185">Reference proteome</keyword>
<feature type="compositionally biased region" description="Basic and acidic residues" evidence="2">
    <location>
        <begin position="40"/>
        <end position="57"/>
    </location>
</feature>
<dbReference type="SUPFAM" id="SSF56496">
    <property type="entry name" value="Fibrinogen C-terminal domain-like"/>
    <property type="match status" value="1"/>
</dbReference>
<evidence type="ECO:0000313" key="4">
    <source>
        <dbReference type="EMBL" id="CAL4155117.1"/>
    </source>
</evidence>
<evidence type="ECO:0000313" key="5">
    <source>
        <dbReference type="Proteomes" id="UP001497623"/>
    </source>
</evidence>
<dbReference type="InterPro" id="IPR050373">
    <property type="entry name" value="Fibrinogen_C-term_domain"/>
</dbReference>
<dbReference type="EMBL" id="CAXKWB010040561">
    <property type="protein sequence ID" value="CAL4155117.1"/>
    <property type="molecule type" value="Genomic_DNA"/>
</dbReference>
<dbReference type="PANTHER" id="PTHR19143">
    <property type="entry name" value="FIBRINOGEN/TENASCIN/ANGIOPOEITIN"/>
    <property type="match status" value="1"/>
</dbReference>
<dbReference type="InterPro" id="IPR036056">
    <property type="entry name" value="Fibrinogen-like_C"/>
</dbReference>
<dbReference type="Pfam" id="PF00147">
    <property type="entry name" value="Fibrinogen_C"/>
    <property type="match status" value="1"/>
</dbReference>
<name>A0AAV2S2C8_MEGNR</name>
<feature type="region of interest" description="Disordered" evidence="2">
    <location>
        <begin position="40"/>
        <end position="62"/>
    </location>
</feature>
<dbReference type="GO" id="GO:0005615">
    <property type="term" value="C:extracellular space"/>
    <property type="evidence" value="ECO:0007669"/>
    <property type="project" value="TreeGrafter"/>
</dbReference>
<feature type="coiled-coil region" evidence="1">
    <location>
        <begin position="131"/>
        <end position="158"/>
    </location>
</feature>
<dbReference type="AlphaFoldDB" id="A0AAV2S2C8"/>
<gene>
    <name evidence="4" type="ORF">MNOR_LOCUS31456</name>
</gene>
<dbReference type="Gene3D" id="3.90.215.10">
    <property type="entry name" value="Gamma Fibrinogen, chain A, domain 1"/>
    <property type="match status" value="1"/>
</dbReference>
<organism evidence="4 5">
    <name type="scientific">Meganyctiphanes norvegica</name>
    <name type="common">Northern krill</name>
    <name type="synonym">Thysanopoda norvegica</name>
    <dbReference type="NCBI Taxonomy" id="48144"/>
    <lineage>
        <taxon>Eukaryota</taxon>
        <taxon>Metazoa</taxon>
        <taxon>Ecdysozoa</taxon>
        <taxon>Arthropoda</taxon>
        <taxon>Crustacea</taxon>
        <taxon>Multicrustacea</taxon>
        <taxon>Malacostraca</taxon>
        <taxon>Eumalacostraca</taxon>
        <taxon>Eucarida</taxon>
        <taxon>Euphausiacea</taxon>
        <taxon>Euphausiidae</taxon>
        <taxon>Meganyctiphanes</taxon>
    </lineage>
</organism>
<dbReference type="InterPro" id="IPR014716">
    <property type="entry name" value="Fibrinogen_a/b/g_C_1"/>
</dbReference>
<reference evidence="4 5" key="1">
    <citation type="submission" date="2024-05" db="EMBL/GenBank/DDBJ databases">
        <authorList>
            <person name="Wallberg A."/>
        </authorList>
    </citation>
    <scope>NUCLEOTIDE SEQUENCE [LARGE SCALE GENOMIC DNA]</scope>
</reference>
<evidence type="ECO:0000256" key="1">
    <source>
        <dbReference type="SAM" id="Coils"/>
    </source>
</evidence>
<protein>
    <recommendedName>
        <fullName evidence="3">Fibrinogen C-terminal domain-containing protein</fullName>
    </recommendedName>
</protein>
<feature type="domain" description="Fibrinogen C-terminal" evidence="3">
    <location>
        <begin position="175"/>
        <end position="272"/>
    </location>
</feature>
<dbReference type="InterPro" id="IPR002181">
    <property type="entry name" value="Fibrinogen_a/b/g_C_dom"/>
</dbReference>
<feature type="non-terminal residue" evidence="4">
    <location>
        <position position="272"/>
    </location>
</feature>